<proteinExistence type="predicted"/>
<dbReference type="Proteomes" id="UP001148662">
    <property type="component" value="Unassembled WGS sequence"/>
</dbReference>
<sequence length="361" mass="39373">MKAVLSFTTLLSLGLTAKAANLTLVQEYSGPNFFDKWDFYGDTTAGINGPWNGTPPYDDTTSGDVFYMGRQNGSSLYSVDSTTGHAFIKVDNTSFVPYNEKRDSIRITTQDSYNLGALFVIDIYHLPWGCSVWPGVWTKGVNWPNDGEIDIVEGINRATQNQMALHTLPGCNASTGSLTQTGTTGTTDCSPTSGCTVLETNTNSYGPNFESNNGGVWAVQLDTSGVNIWFWSRADIPPAITSATDSIDISSFGNPSAAYSSSTCNIGEFFGPQQLVIDITLCGNWAGLESLYADTCGNTPQVPAGGDPNSRCVHHPHLRRCFAFANVSTVHRQCDQQRHCRLRNGLLRDRRHQGLLFQLYT</sequence>
<evidence type="ECO:0000313" key="1">
    <source>
        <dbReference type="EMBL" id="KAJ3531069.1"/>
    </source>
</evidence>
<evidence type="ECO:0000313" key="2">
    <source>
        <dbReference type="Proteomes" id="UP001148662"/>
    </source>
</evidence>
<reference evidence="1" key="1">
    <citation type="submission" date="2022-07" db="EMBL/GenBank/DDBJ databases">
        <title>Genome Sequence of Phlebia brevispora.</title>
        <authorList>
            <person name="Buettner E."/>
        </authorList>
    </citation>
    <scope>NUCLEOTIDE SEQUENCE</scope>
    <source>
        <strain evidence="1">MPL23</strain>
    </source>
</reference>
<name>A0ACC1S357_9APHY</name>
<accession>A0ACC1S357</accession>
<gene>
    <name evidence="1" type="ORF">NM688_g7628</name>
</gene>
<keyword evidence="2" id="KW-1185">Reference proteome</keyword>
<protein>
    <submittedName>
        <fullName evidence="1">Uncharacterized protein</fullName>
    </submittedName>
</protein>
<comment type="caution">
    <text evidence="1">The sequence shown here is derived from an EMBL/GenBank/DDBJ whole genome shotgun (WGS) entry which is preliminary data.</text>
</comment>
<dbReference type="EMBL" id="JANHOG010001828">
    <property type="protein sequence ID" value="KAJ3531069.1"/>
    <property type="molecule type" value="Genomic_DNA"/>
</dbReference>
<organism evidence="1 2">
    <name type="scientific">Phlebia brevispora</name>
    <dbReference type="NCBI Taxonomy" id="194682"/>
    <lineage>
        <taxon>Eukaryota</taxon>
        <taxon>Fungi</taxon>
        <taxon>Dikarya</taxon>
        <taxon>Basidiomycota</taxon>
        <taxon>Agaricomycotina</taxon>
        <taxon>Agaricomycetes</taxon>
        <taxon>Polyporales</taxon>
        <taxon>Meruliaceae</taxon>
        <taxon>Phlebia</taxon>
    </lineage>
</organism>